<accession>A0A1H7U9F4</accession>
<proteinExistence type="predicted"/>
<dbReference type="EMBL" id="FOBS01000001">
    <property type="protein sequence ID" value="SEL93374.1"/>
    <property type="molecule type" value="Genomic_DNA"/>
</dbReference>
<dbReference type="GO" id="GO:0019509">
    <property type="term" value="P:L-methionine salvage from methylthioadenosine"/>
    <property type="evidence" value="ECO:0007669"/>
    <property type="project" value="TreeGrafter"/>
</dbReference>
<dbReference type="PANTHER" id="PTHR42679:SF2">
    <property type="entry name" value="S-METHYL-5'-THIOADENOSINE PHOSPHORYLASE"/>
    <property type="match status" value="1"/>
</dbReference>
<dbReference type="STRING" id="43775.SAMN04489760_10140"/>
<keyword evidence="2" id="KW-0808">Transferase</keyword>
<dbReference type="CDD" id="cd09010">
    <property type="entry name" value="MTAP_SsMTAPII_like_MTIP"/>
    <property type="match status" value="1"/>
</dbReference>
<dbReference type="Proteomes" id="UP000198744">
    <property type="component" value="Unassembled WGS sequence"/>
</dbReference>
<sequence length="240" mass="26676">MQALGILSGTVIPRGSDLFGDLQEALIETEYGAVEVMRSRDVVFISRHGADPDRYVLPHQIHHRANMKALAELGVREVVAINSAGSLHRKWKPGTIMIPDDFILFSAIPSIFQNRSAHMTPQLDPGVRRRLLEAARESQVNVIDRGVYFQMPGPRLETRAEIRMIGHFADLVGMTLASEAVTAQEFGLAYGALCSIDNYGNGLVEEPLTVEQIVAHARENAQVMIAVATRYLENYRRRNA</sequence>
<dbReference type="AlphaFoldDB" id="A0A1H7U9F4"/>
<gene>
    <name evidence="4" type="ORF">SAMN04489760_10140</name>
</gene>
<evidence type="ECO:0000256" key="2">
    <source>
        <dbReference type="ARBA" id="ARBA00022679"/>
    </source>
</evidence>
<evidence type="ECO:0000313" key="4">
    <source>
        <dbReference type="EMBL" id="SEL93374.1"/>
    </source>
</evidence>
<dbReference type="InterPro" id="IPR035994">
    <property type="entry name" value="Nucleoside_phosphorylase_sf"/>
</dbReference>
<feature type="domain" description="Nucleoside phosphorylase" evidence="3">
    <location>
        <begin position="39"/>
        <end position="233"/>
    </location>
</feature>
<organism evidence="4 5">
    <name type="scientific">Syntrophus gentianae</name>
    <dbReference type="NCBI Taxonomy" id="43775"/>
    <lineage>
        <taxon>Bacteria</taxon>
        <taxon>Pseudomonadati</taxon>
        <taxon>Thermodesulfobacteriota</taxon>
        <taxon>Syntrophia</taxon>
        <taxon>Syntrophales</taxon>
        <taxon>Syntrophaceae</taxon>
        <taxon>Syntrophus</taxon>
    </lineage>
</organism>
<dbReference type="RefSeq" id="WP_093881764.1">
    <property type="nucleotide sequence ID" value="NZ_FOBS01000001.1"/>
</dbReference>
<dbReference type="PANTHER" id="PTHR42679">
    <property type="entry name" value="S-METHYL-5'-THIOADENOSINE PHOSPHORYLASE"/>
    <property type="match status" value="1"/>
</dbReference>
<dbReference type="Gene3D" id="3.40.50.1580">
    <property type="entry name" value="Nucleoside phosphorylase domain"/>
    <property type="match status" value="1"/>
</dbReference>
<protein>
    <submittedName>
        <fullName evidence="4">Methylthioadenosine phosphorylase</fullName>
    </submittedName>
</protein>
<dbReference type="GO" id="GO:0017061">
    <property type="term" value="F:S-methyl-5-thioadenosine phosphorylase activity"/>
    <property type="evidence" value="ECO:0007669"/>
    <property type="project" value="InterPro"/>
</dbReference>
<dbReference type="OrthoDB" id="1523230at2"/>
<evidence type="ECO:0000313" key="5">
    <source>
        <dbReference type="Proteomes" id="UP000198744"/>
    </source>
</evidence>
<keyword evidence="1" id="KW-0328">Glycosyltransferase</keyword>
<evidence type="ECO:0000259" key="3">
    <source>
        <dbReference type="Pfam" id="PF01048"/>
    </source>
</evidence>
<dbReference type="Pfam" id="PF01048">
    <property type="entry name" value="PNP_UDP_1"/>
    <property type="match status" value="1"/>
</dbReference>
<reference evidence="4 5" key="1">
    <citation type="submission" date="2016-10" db="EMBL/GenBank/DDBJ databases">
        <authorList>
            <person name="de Groot N.N."/>
        </authorList>
    </citation>
    <scope>NUCLEOTIDE SEQUENCE [LARGE SCALE GENOMIC DNA]</scope>
    <source>
        <strain evidence="4 5">DSM 8423</strain>
    </source>
</reference>
<dbReference type="InterPro" id="IPR000845">
    <property type="entry name" value="Nucleoside_phosphorylase_d"/>
</dbReference>
<dbReference type="GO" id="GO:0005829">
    <property type="term" value="C:cytosol"/>
    <property type="evidence" value="ECO:0007669"/>
    <property type="project" value="TreeGrafter"/>
</dbReference>
<keyword evidence="5" id="KW-1185">Reference proteome</keyword>
<dbReference type="SUPFAM" id="SSF53167">
    <property type="entry name" value="Purine and uridine phosphorylases"/>
    <property type="match status" value="1"/>
</dbReference>
<name>A0A1H7U9F4_9BACT</name>
<dbReference type="InterPro" id="IPR010044">
    <property type="entry name" value="MTAP"/>
</dbReference>
<evidence type="ECO:0000256" key="1">
    <source>
        <dbReference type="ARBA" id="ARBA00022676"/>
    </source>
</evidence>
<dbReference type="GO" id="GO:0009116">
    <property type="term" value="P:nucleoside metabolic process"/>
    <property type="evidence" value="ECO:0007669"/>
    <property type="project" value="InterPro"/>
</dbReference>